<dbReference type="AlphaFoldDB" id="A0AAD7QR14"/>
<organism evidence="2 3">
    <name type="scientific">Lipomyces tetrasporus</name>
    <dbReference type="NCBI Taxonomy" id="54092"/>
    <lineage>
        <taxon>Eukaryota</taxon>
        <taxon>Fungi</taxon>
        <taxon>Dikarya</taxon>
        <taxon>Ascomycota</taxon>
        <taxon>Saccharomycotina</taxon>
        <taxon>Lipomycetes</taxon>
        <taxon>Lipomycetales</taxon>
        <taxon>Lipomycetaceae</taxon>
        <taxon>Lipomyces</taxon>
    </lineage>
</organism>
<feature type="region of interest" description="Disordered" evidence="1">
    <location>
        <begin position="158"/>
        <end position="210"/>
    </location>
</feature>
<evidence type="ECO:0000256" key="1">
    <source>
        <dbReference type="SAM" id="MobiDB-lite"/>
    </source>
</evidence>
<accession>A0AAD7QR14</accession>
<dbReference type="GeneID" id="80884591"/>
<reference evidence="2" key="1">
    <citation type="submission" date="2023-03" db="EMBL/GenBank/DDBJ databases">
        <title>Near-Complete genome sequence of Lipomyces tetrasporous NRRL Y-64009, an oleaginous yeast capable of growing on lignocellulosic hydrolysates.</title>
        <authorList>
            <consortium name="Lawrence Berkeley National Laboratory"/>
            <person name="Jagtap S.S."/>
            <person name="Liu J.-J."/>
            <person name="Walukiewicz H.E."/>
            <person name="Pangilinan J."/>
            <person name="Lipzen A."/>
            <person name="Ahrendt S."/>
            <person name="Koriabine M."/>
            <person name="Cobaugh K."/>
            <person name="Salamov A."/>
            <person name="Yoshinaga Y."/>
            <person name="Ng V."/>
            <person name="Daum C."/>
            <person name="Grigoriev I.V."/>
            <person name="Slininger P.J."/>
            <person name="Dien B.S."/>
            <person name="Jin Y.-S."/>
            <person name="Rao C.V."/>
        </authorList>
    </citation>
    <scope>NUCLEOTIDE SEQUENCE</scope>
    <source>
        <strain evidence="2">NRRL Y-64009</strain>
    </source>
</reference>
<dbReference type="RefSeq" id="XP_056041687.1">
    <property type="nucleotide sequence ID" value="XM_056189425.1"/>
</dbReference>
<evidence type="ECO:0000313" key="2">
    <source>
        <dbReference type="EMBL" id="KAJ8098237.1"/>
    </source>
</evidence>
<name>A0AAD7QR14_9ASCO</name>
<feature type="compositionally biased region" description="Polar residues" evidence="1">
    <location>
        <begin position="166"/>
        <end position="187"/>
    </location>
</feature>
<sequence length="334" mass="35397">MSSLKRRRDGDLANAAPVQVLDFASLAAKADTESPVSTPELDFSSAKRRKEDYDFDDSFDSASSPDDASDLFDLFTPPLSVVDDLPRPNFAMDGRIVTSSEFSASAFVIYEDSDTTTDDEELPIVKKLTATAVGGVPKSAVASSPMGPPPLPLGIQAVGPTVGHWTDQTPEKSVTTPPPQSHRQPSASPVLPKQHKLHAPPGNHALSHSVASSVSSSVDALLEQYLDINNVVDNTVAPPNAKSWIDRYMTIPICGYLNRANSEPEHDVAVAATVVAGISKPPESSAKASKRKPSASLKRAASAPSVYGLKRRSLFLGKGKEMVGLGVMVGDLLL</sequence>
<dbReference type="EMBL" id="JARPMG010000009">
    <property type="protein sequence ID" value="KAJ8098237.1"/>
    <property type="molecule type" value="Genomic_DNA"/>
</dbReference>
<keyword evidence="3" id="KW-1185">Reference proteome</keyword>
<evidence type="ECO:0000313" key="3">
    <source>
        <dbReference type="Proteomes" id="UP001217417"/>
    </source>
</evidence>
<gene>
    <name evidence="2" type="ORF">POJ06DRAFT_270212</name>
</gene>
<protein>
    <submittedName>
        <fullName evidence="2">Uncharacterized protein</fullName>
    </submittedName>
</protein>
<comment type="caution">
    <text evidence="2">The sequence shown here is derived from an EMBL/GenBank/DDBJ whole genome shotgun (WGS) entry which is preliminary data.</text>
</comment>
<dbReference type="Proteomes" id="UP001217417">
    <property type="component" value="Unassembled WGS sequence"/>
</dbReference>
<proteinExistence type="predicted"/>